<comment type="function">
    <text evidence="9">RNA polymerase that catalyzes the synthesis of short RNA molecules used as primers for DNA polymerase during DNA replication. Also part of the exosome, which is a complex involved in RNA degradation. Acts as a poly(A)-binding protein that enhances the interaction between heteropolymeric, adenine-rich transcripts and the exosome.</text>
</comment>
<dbReference type="PANTHER" id="PTHR30313:SF2">
    <property type="entry name" value="DNA PRIMASE"/>
    <property type="match status" value="1"/>
</dbReference>
<dbReference type="GO" id="GO:0046872">
    <property type="term" value="F:metal ion binding"/>
    <property type="evidence" value="ECO:0007669"/>
    <property type="project" value="UniProtKB-KW"/>
</dbReference>
<dbReference type="PANTHER" id="PTHR30313">
    <property type="entry name" value="DNA PRIMASE"/>
    <property type="match status" value="1"/>
</dbReference>
<evidence type="ECO:0000259" key="11">
    <source>
        <dbReference type="PROSITE" id="PS50880"/>
    </source>
</evidence>
<comment type="subunit">
    <text evidence="9">Forms a ternary complex with MCM helicase and DNA. Component of the archaeal exosome complex.</text>
</comment>
<dbReference type="GO" id="GO:0006269">
    <property type="term" value="P:DNA replication, synthesis of primer"/>
    <property type="evidence" value="ECO:0007669"/>
    <property type="project" value="UniProtKB-UniRule"/>
</dbReference>
<dbReference type="PROSITE" id="PS50880">
    <property type="entry name" value="TOPRIM"/>
    <property type="match status" value="1"/>
</dbReference>
<evidence type="ECO:0000256" key="9">
    <source>
        <dbReference type="HAMAP-Rule" id="MF_00007"/>
    </source>
</evidence>
<keyword evidence="1 9" id="KW-0240">DNA-directed RNA polymerase</keyword>
<evidence type="ECO:0000256" key="5">
    <source>
        <dbReference type="ARBA" id="ARBA00022705"/>
    </source>
</evidence>
<dbReference type="GO" id="GO:1990077">
    <property type="term" value="C:primosome complex"/>
    <property type="evidence" value="ECO:0007669"/>
    <property type="project" value="UniProtKB-KW"/>
</dbReference>
<keyword evidence="7" id="KW-0460">Magnesium</keyword>
<evidence type="ECO:0000256" key="7">
    <source>
        <dbReference type="ARBA" id="ARBA00022842"/>
    </source>
</evidence>
<dbReference type="GO" id="GO:0005737">
    <property type="term" value="C:cytoplasm"/>
    <property type="evidence" value="ECO:0007669"/>
    <property type="project" value="TreeGrafter"/>
</dbReference>
<dbReference type="InterPro" id="IPR006171">
    <property type="entry name" value="TOPRIM_dom"/>
</dbReference>
<dbReference type="Proteomes" id="UP000009376">
    <property type="component" value="Unassembled WGS sequence"/>
</dbReference>
<evidence type="ECO:0000256" key="10">
    <source>
        <dbReference type="SAM" id="MobiDB-lite"/>
    </source>
</evidence>
<name>D6GVK7_PARA5</name>
<feature type="domain" description="Toprim" evidence="11">
    <location>
        <begin position="173"/>
        <end position="257"/>
    </location>
</feature>
<comment type="similarity">
    <text evidence="9">Belongs to the archaeal DnaG primase family.</text>
</comment>
<dbReference type="CDD" id="cd01029">
    <property type="entry name" value="TOPRIM_primases"/>
    <property type="match status" value="1"/>
</dbReference>
<keyword evidence="9" id="KW-0271">Exosome</keyword>
<evidence type="ECO:0000256" key="6">
    <source>
        <dbReference type="ARBA" id="ARBA00022723"/>
    </source>
</evidence>
<keyword evidence="4 9" id="KW-0548">Nucleotidyltransferase</keyword>
<dbReference type="InterPro" id="IPR050219">
    <property type="entry name" value="DnaG_primase"/>
</dbReference>
<dbReference type="SMART" id="SM00493">
    <property type="entry name" value="TOPRIM"/>
    <property type="match status" value="1"/>
</dbReference>
<keyword evidence="2 9" id="KW-0639">Primosome</keyword>
<evidence type="ECO:0000256" key="3">
    <source>
        <dbReference type="ARBA" id="ARBA00022679"/>
    </source>
</evidence>
<dbReference type="GO" id="GO:0003899">
    <property type="term" value="F:DNA-directed RNA polymerase activity"/>
    <property type="evidence" value="ECO:0007669"/>
    <property type="project" value="UniProtKB-UniRule"/>
</dbReference>
<evidence type="ECO:0000313" key="12">
    <source>
        <dbReference type="EMBL" id="EFD92747.1"/>
    </source>
</evidence>
<reference evidence="12 13" key="1">
    <citation type="journal article" date="2010" name="Proc. Natl. Acad. Sci. U.S.A.">
        <title>Enigmatic, ultrasmall, uncultivated Archaea.</title>
        <authorList>
            <person name="Baker B.J."/>
            <person name="Comolli L.R."/>
            <person name="Dick G.J."/>
            <person name="Hauser L.J."/>
            <person name="Hyatt D."/>
            <person name="Dill B.D."/>
            <person name="Land M.L."/>
            <person name="Verberkmoes N.C."/>
            <person name="Hettich R.L."/>
            <person name="Banfield J.F."/>
        </authorList>
    </citation>
    <scope>NUCLEOTIDE SEQUENCE [LARGE SCALE GENOMIC DNA]</scope>
</reference>
<evidence type="ECO:0000256" key="4">
    <source>
        <dbReference type="ARBA" id="ARBA00022695"/>
    </source>
</evidence>
<evidence type="ECO:0000256" key="1">
    <source>
        <dbReference type="ARBA" id="ARBA00022478"/>
    </source>
</evidence>
<gene>
    <name evidence="9" type="primary">dnaG</name>
    <name evidence="12" type="ORF">BJBARM5_0520</name>
</gene>
<proteinExistence type="inferred from homology"/>
<dbReference type="InterPro" id="IPR034154">
    <property type="entry name" value="TOPRIM_DnaG/twinkle"/>
</dbReference>
<keyword evidence="6" id="KW-0479">Metal-binding</keyword>
<accession>D6GVK7</accession>
<dbReference type="GO" id="GO:0000428">
    <property type="term" value="C:DNA-directed RNA polymerase complex"/>
    <property type="evidence" value="ECO:0007669"/>
    <property type="project" value="UniProtKB-KW"/>
</dbReference>
<keyword evidence="5 9" id="KW-0235">DNA replication</keyword>
<feature type="region of interest" description="Disordered" evidence="10">
    <location>
        <begin position="274"/>
        <end position="295"/>
    </location>
</feature>
<evidence type="ECO:0000313" key="13">
    <source>
        <dbReference type="Proteomes" id="UP000009376"/>
    </source>
</evidence>
<dbReference type="SUPFAM" id="SSF56731">
    <property type="entry name" value="DNA primase core"/>
    <property type="match status" value="1"/>
</dbReference>
<dbReference type="Pfam" id="PF13662">
    <property type="entry name" value="Toprim_4"/>
    <property type="match status" value="1"/>
</dbReference>
<dbReference type="InterPro" id="IPR020607">
    <property type="entry name" value="Primase_DnaG_arc"/>
</dbReference>
<evidence type="ECO:0000256" key="8">
    <source>
        <dbReference type="ARBA" id="ARBA00023163"/>
    </source>
</evidence>
<comment type="catalytic activity">
    <reaction evidence="9">
        <text>ssDNA + n NTP = ssDNA/pppN(pN)n-1 hybrid + (n-1) diphosphate.</text>
        <dbReference type="EC" id="2.7.7.101"/>
    </reaction>
</comment>
<dbReference type="AlphaFoldDB" id="D6GVK7"/>
<protein>
    <recommendedName>
        <fullName evidence="9">DNA primase DnaG</fullName>
        <ecNumber evidence="9">2.7.7.101</ecNumber>
    </recommendedName>
</protein>
<organism evidence="12 13">
    <name type="scientific">Candidatus Parvarchaeum acidophilus ARMAN-5</name>
    <dbReference type="NCBI Taxonomy" id="662762"/>
    <lineage>
        <taxon>Archaea</taxon>
        <taxon>Candidatus Parvarchaeota</taxon>
        <taxon>Candidatus Parvarchaeum</taxon>
    </lineage>
</organism>
<dbReference type="HAMAP" id="MF_00007">
    <property type="entry name" value="DNA_primase_DnaG_arc"/>
    <property type="match status" value="1"/>
</dbReference>
<dbReference type="Gene3D" id="3.40.1360.10">
    <property type="match status" value="1"/>
</dbReference>
<dbReference type="GO" id="GO:0008143">
    <property type="term" value="F:poly(A) binding"/>
    <property type="evidence" value="ECO:0007669"/>
    <property type="project" value="InterPro"/>
</dbReference>
<dbReference type="EMBL" id="GG745554">
    <property type="protein sequence ID" value="EFD92747.1"/>
    <property type="molecule type" value="Genomic_DNA"/>
</dbReference>
<dbReference type="EC" id="2.7.7.101" evidence="9"/>
<sequence>MAKIGPTSFKYILHAKFTADSLIDKPDVIGAVFGQTEGLLGEELDLREAQKNGKIGRINVESASSSGKTNGEITIPTSLGMAETALIGAAIETIDRIGPSKATVSVDKIEDVRISKREYIMHRAQQLLEEAMKASDVDTTELLQKLYEDVRQKEFVEFGSEKLPAGPDVEDSEEIIVTEGRADVMNMLKHGFSNVIGMNGTNIPKTVIELSRKKIVTLFVDGDRGGDMIINSFMQQGHVDFIAKAPSGTEVEELSKKEINQSLRAKVPIEEYDPSLKREHASASPKRSSQPPVEVPQEIKEKVTPLVNDIIGTRGAFLVNEKFDILGRIPYKGVEDAILNLENIYMLILDGIITDEIAKAAEESEIKYIIGSKVLGASSTVKLISYEDLGYKYK</sequence>
<evidence type="ECO:0000256" key="2">
    <source>
        <dbReference type="ARBA" id="ARBA00022515"/>
    </source>
</evidence>
<keyword evidence="3 9" id="KW-0808">Transferase</keyword>
<keyword evidence="8 9" id="KW-0804">Transcription</keyword>
<dbReference type="GO" id="GO:0000178">
    <property type="term" value="C:exosome (RNase complex)"/>
    <property type="evidence" value="ECO:0007669"/>
    <property type="project" value="UniProtKB-KW"/>
</dbReference>
<dbReference type="NCBIfam" id="NF003108">
    <property type="entry name" value="PRK04031.1-1"/>
    <property type="match status" value="1"/>
</dbReference>